<evidence type="ECO:0000256" key="6">
    <source>
        <dbReference type="ARBA" id="ARBA00023146"/>
    </source>
</evidence>
<proteinExistence type="inferred from homology"/>
<evidence type="ECO:0000256" key="7">
    <source>
        <dbReference type="ARBA" id="ARBA00047639"/>
    </source>
</evidence>
<dbReference type="HAMAP" id="MF_00127">
    <property type="entry name" value="His_tRNA_synth"/>
    <property type="match status" value="1"/>
</dbReference>
<dbReference type="GO" id="GO:0005737">
    <property type="term" value="C:cytoplasm"/>
    <property type="evidence" value="ECO:0007669"/>
    <property type="project" value="UniProtKB-SubCell"/>
</dbReference>
<evidence type="ECO:0000256" key="1">
    <source>
        <dbReference type="ARBA" id="ARBA00008226"/>
    </source>
</evidence>
<dbReference type="RefSeq" id="WP_184678058.1">
    <property type="nucleotide sequence ID" value="NZ_JACHGY010000001.1"/>
</dbReference>
<evidence type="ECO:0000313" key="11">
    <source>
        <dbReference type="EMBL" id="MBB6430550.1"/>
    </source>
</evidence>
<protein>
    <recommendedName>
        <fullName evidence="8">Histidine--tRNA ligase</fullName>
        <ecNumber evidence="8">6.1.1.21</ecNumber>
    </recommendedName>
    <alternativeName>
        <fullName evidence="8">Histidyl-tRNA synthetase</fullName>
        <shortName evidence="8">HisRS</shortName>
    </alternativeName>
</protein>
<dbReference type="CDD" id="cd00773">
    <property type="entry name" value="HisRS-like_core"/>
    <property type="match status" value="1"/>
</dbReference>
<feature type="binding site" evidence="9">
    <location>
        <position position="124"/>
    </location>
    <ligand>
        <name>L-histidine</name>
        <dbReference type="ChEBI" id="CHEBI:57595"/>
    </ligand>
</feature>
<feature type="binding site" evidence="9">
    <location>
        <position position="271"/>
    </location>
    <ligand>
        <name>L-histidine</name>
        <dbReference type="ChEBI" id="CHEBI:57595"/>
    </ligand>
</feature>
<gene>
    <name evidence="8" type="primary">hisS</name>
    <name evidence="11" type="ORF">HNQ40_002356</name>
</gene>
<evidence type="ECO:0000256" key="9">
    <source>
        <dbReference type="PIRSR" id="PIRSR001549-1"/>
    </source>
</evidence>
<dbReference type="InterPro" id="IPR004516">
    <property type="entry name" value="HisRS/HisZ"/>
</dbReference>
<dbReference type="Gene3D" id="3.30.930.10">
    <property type="entry name" value="Bira Bifunctional Protein, Domain 2"/>
    <property type="match status" value="1"/>
</dbReference>
<dbReference type="InterPro" id="IPR045864">
    <property type="entry name" value="aa-tRNA-synth_II/BPL/LPL"/>
</dbReference>
<dbReference type="InterPro" id="IPR004154">
    <property type="entry name" value="Anticodon-bd"/>
</dbReference>
<evidence type="ECO:0000256" key="8">
    <source>
        <dbReference type="HAMAP-Rule" id="MF_00127"/>
    </source>
</evidence>
<dbReference type="PANTHER" id="PTHR43707">
    <property type="entry name" value="HISTIDYL-TRNA SYNTHETASE"/>
    <property type="match status" value="1"/>
</dbReference>
<feature type="binding site" evidence="9">
    <location>
        <begin position="80"/>
        <end position="82"/>
    </location>
    <ligand>
        <name>L-histidine</name>
        <dbReference type="ChEBI" id="CHEBI:57595"/>
    </ligand>
</feature>
<dbReference type="NCBIfam" id="TIGR00442">
    <property type="entry name" value="hisS"/>
    <property type="match status" value="1"/>
</dbReference>
<evidence type="ECO:0000313" key="12">
    <source>
        <dbReference type="Proteomes" id="UP000541810"/>
    </source>
</evidence>
<keyword evidence="12" id="KW-1185">Reference proteome</keyword>
<reference evidence="11 12" key="1">
    <citation type="submission" date="2020-08" db="EMBL/GenBank/DDBJ databases">
        <title>Genomic Encyclopedia of Type Strains, Phase IV (KMG-IV): sequencing the most valuable type-strain genomes for metagenomic binning, comparative biology and taxonomic classification.</title>
        <authorList>
            <person name="Goeker M."/>
        </authorList>
    </citation>
    <scope>NUCLEOTIDE SEQUENCE [LARGE SCALE GENOMIC DNA]</scope>
    <source>
        <strain evidence="11 12">DSM 103725</strain>
    </source>
</reference>
<dbReference type="InterPro" id="IPR041715">
    <property type="entry name" value="HisRS-like_core"/>
</dbReference>
<dbReference type="Gene3D" id="3.40.50.800">
    <property type="entry name" value="Anticodon-binding domain"/>
    <property type="match status" value="1"/>
</dbReference>
<dbReference type="SUPFAM" id="SSF52954">
    <property type="entry name" value="Class II aaRS ABD-related"/>
    <property type="match status" value="1"/>
</dbReference>
<feature type="domain" description="Aminoacyl-transfer RNA synthetases class-II family profile" evidence="10">
    <location>
        <begin position="1"/>
        <end position="341"/>
    </location>
</feature>
<dbReference type="AlphaFoldDB" id="A0A7X0H776"/>
<evidence type="ECO:0000256" key="4">
    <source>
        <dbReference type="ARBA" id="ARBA00022741"/>
    </source>
</evidence>
<dbReference type="SUPFAM" id="SSF55681">
    <property type="entry name" value="Class II aaRS and biotin synthetases"/>
    <property type="match status" value="1"/>
</dbReference>
<keyword evidence="3 8" id="KW-0436">Ligase</keyword>
<comment type="catalytic activity">
    <reaction evidence="7 8">
        <text>tRNA(His) + L-histidine + ATP = L-histidyl-tRNA(His) + AMP + diphosphate + H(+)</text>
        <dbReference type="Rhea" id="RHEA:17313"/>
        <dbReference type="Rhea" id="RHEA-COMP:9665"/>
        <dbReference type="Rhea" id="RHEA-COMP:9689"/>
        <dbReference type="ChEBI" id="CHEBI:15378"/>
        <dbReference type="ChEBI" id="CHEBI:30616"/>
        <dbReference type="ChEBI" id="CHEBI:33019"/>
        <dbReference type="ChEBI" id="CHEBI:57595"/>
        <dbReference type="ChEBI" id="CHEBI:78442"/>
        <dbReference type="ChEBI" id="CHEBI:78527"/>
        <dbReference type="ChEBI" id="CHEBI:456215"/>
        <dbReference type="EC" id="6.1.1.21"/>
    </reaction>
</comment>
<keyword evidence="4 8" id="KW-0547">Nucleotide-binding</keyword>
<dbReference type="GO" id="GO:0006427">
    <property type="term" value="P:histidyl-tRNA aminoacylation"/>
    <property type="evidence" value="ECO:0007669"/>
    <property type="project" value="UniProtKB-UniRule"/>
</dbReference>
<sequence length="426" mass="47292">MPKIQSPKGTRDFYPAEMAWHQHLMEMWRRVSIRNGFEQVDGPIFETLDLYKVKSGEGIVSELFSFRRENGKTDFAIRPEFTPTLARMVAQQANSLPKPIKWFCTPNFCRAERPQRGRLREFWQWNVDLLGLDSPAADAEVIFTLVDFLAECGLTKEQVKVKISHRDVVSEILGKLGVPADKRVDAFNLLDARDKMSPEDFTEAAGNLGMDPSKVQRFEEVCRRKYPAGDLDHLARSLAMDQAPADLAALDEQLAAFGIAEWCEYDLGIVRGLAYYTGTVFEVHETTGVERAVAGGGRYDKLIELFDGPPTPAIGFGMGDVVLTNLLHDKGLIPDNVMPRPDAFVFAASDDASAKVSGITAQLRRAGLHARMSYKTTRNVGKLLKDAQKARARFAVIVGDGIELKNLETGEQSAVELGELTQRLGG</sequence>
<feature type="binding site" evidence="9">
    <location>
        <position position="128"/>
    </location>
    <ligand>
        <name>L-histidine</name>
        <dbReference type="ChEBI" id="CHEBI:57595"/>
    </ligand>
</feature>
<dbReference type="PIRSF" id="PIRSF001549">
    <property type="entry name" value="His-tRNA_synth"/>
    <property type="match status" value="1"/>
</dbReference>
<feature type="binding site" evidence="9">
    <location>
        <begin position="275"/>
        <end position="276"/>
    </location>
    <ligand>
        <name>L-histidine</name>
        <dbReference type="ChEBI" id="CHEBI:57595"/>
    </ligand>
</feature>
<dbReference type="Proteomes" id="UP000541810">
    <property type="component" value="Unassembled WGS sequence"/>
</dbReference>
<organism evidence="11 12">
    <name type="scientific">Algisphaera agarilytica</name>
    <dbReference type="NCBI Taxonomy" id="1385975"/>
    <lineage>
        <taxon>Bacteria</taxon>
        <taxon>Pseudomonadati</taxon>
        <taxon>Planctomycetota</taxon>
        <taxon>Phycisphaerae</taxon>
        <taxon>Phycisphaerales</taxon>
        <taxon>Phycisphaeraceae</taxon>
        <taxon>Algisphaera</taxon>
    </lineage>
</organism>
<dbReference type="Pfam" id="PF03129">
    <property type="entry name" value="HGTP_anticodon"/>
    <property type="match status" value="1"/>
</dbReference>
<evidence type="ECO:0000259" key="10">
    <source>
        <dbReference type="PROSITE" id="PS50862"/>
    </source>
</evidence>
<comment type="caution">
    <text evidence="11">The sequence shown here is derived from an EMBL/GenBank/DDBJ whole genome shotgun (WGS) entry which is preliminary data.</text>
</comment>
<keyword evidence="5 8" id="KW-0648">Protein biosynthesis</keyword>
<dbReference type="PROSITE" id="PS50862">
    <property type="entry name" value="AA_TRNA_LIGASE_II"/>
    <property type="match status" value="1"/>
</dbReference>
<evidence type="ECO:0000256" key="2">
    <source>
        <dbReference type="ARBA" id="ARBA00011738"/>
    </source>
</evidence>
<accession>A0A7X0H776</accession>
<comment type="similarity">
    <text evidence="1 8">Belongs to the class-II aminoacyl-tRNA synthetase family.</text>
</comment>
<dbReference type="PANTHER" id="PTHR43707:SF1">
    <property type="entry name" value="HISTIDINE--TRNA LIGASE, MITOCHONDRIAL-RELATED"/>
    <property type="match status" value="1"/>
</dbReference>
<dbReference type="Pfam" id="PF13393">
    <property type="entry name" value="tRNA-synt_His"/>
    <property type="match status" value="1"/>
</dbReference>
<name>A0A7X0H776_9BACT</name>
<evidence type="ECO:0000256" key="5">
    <source>
        <dbReference type="ARBA" id="ARBA00022917"/>
    </source>
</evidence>
<comment type="subcellular location">
    <subcellularLocation>
        <location evidence="8">Cytoplasm</location>
    </subcellularLocation>
</comment>
<keyword evidence="8" id="KW-0067">ATP-binding</keyword>
<dbReference type="InterPro" id="IPR015807">
    <property type="entry name" value="His-tRNA-ligase"/>
</dbReference>
<dbReference type="EMBL" id="JACHGY010000001">
    <property type="protein sequence ID" value="MBB6430550.1"/>
    <property type="molecule type" value="Genomic_DNA"/>
</dbReference>
<dbReference type="GO" id="GO:0004821">
    <property type="term" value="F:histidine-tRNA ligase activity"/>
    <property type="evidence" value="ECO:0007669"/>
    <property type="project" value="UniProtKB-UniRule"/>
</dbReference>
<dbReference type="InterPro" id="IPR006195">
    <property type="entry name" value="aa-tRNA-synth_II"/>
</dbReference>
<dbReference type="EC" id="6.1.1.21" evidence="8"/>
<evidence type="ECO:0000256" key="3">
    <source>
        <dbReference type="ARBA" id="ARBA00022598"/>
    </source>
</evidence>
<dbReference type="InterPro" id="IPR036621">
    <property type="entry name" value="Anticodon-bd_dom_sf"/>
</dbReference>
<keyword evidence="6 8" id="KW-0030">Aminoacyl-tRNA synthetase</keyword>
<keyword evidence="8" id="KW-0963">Cytoplasm</keyword>
<feature type="binding site" evidence="9">
    <location>
        <position position="110"/>
    </location>
    <ligand>
        <name>L-histidine</name>
        <dbReference type="ChEBI" id="CHEBI:57595"/>
    </ligand>
</feature>
<dbReference type="GO" id="GO:0005524">
    <property type="term" value="F:ATP binding"/>
    <property type="evidence" value="ECO:0007669"/>
    <property type="project" value="UniProtKB-UniRule"/>
</dbReference>
<comment type="subunit">
    <text evidence="2 8">Homodimer.</text>
</comment>